<accession>A0A7D5VV03</accession>
<dbReference type="RefSeq" id="WP_180688495.1">
    <property type="nucleotide sequence ID" value="NZ_CP059052.1"/>
</dbReference>
<dbReference type="AlphaFoldDB" id="A0A7D5VV03"/>
<name>A0A7D5VV03_PSEPU</name>
<proteinExistence type="predicted"/>
<dbReference type="Proteomes" id="UP000510934">
    <property type="component" value="Chromosome"/>
</dbReference>
<reference evidence="1 2" key="1">
    <citation type="journal article" date="2009" name="Mikrobiologiia">
        <title>[Phenanthren biodegradation and interaction of Pseudomonas putida BS3701 and Burkholderia sp.BS3702 in plant rhizosphere].</title>
        <authorList>
            <person name="Ovchinnikova A.A."/>
            <person name="Vetrova A.A."/>
            <person name="Filonov A.E."/>
            <person name="Boronin A.M."/>
        </authorList>
    </citation>
    <scope>NUCLEOTIDE SEQUENCE [LARGE SCALE GENOMIC DNA]</scope>
    <source>
        <strain evidence="1 2">BS3701</strain>
    </source>
</reference>
<sequence>MFVTYENELQGQFNAPESARLLWKSVDVSLCEYSFLIEGVGFQDGRIGPVTRHVADVHTLQRMQAAEEGNLLSIYRVQLIAPPSMNNHGRYSMDVLAEIRIVPGTEERPVYEFLTEDGQLYSSARL</sequence>
<evidence type="ECO:0000313" key="2">
    <source>
        <dbReference type="Proteomes" id="UP000510934"/>
    </source>
</evidence>
<organism evidence="1 2">
    <name type="scientific">Pseudomonas putida</name>
    <name type="common">Arthrobacter siderocapsulatus</name>
    <dbReference type="NCBI Taxonomy" id="303"/>
    <lineage>
        <taxon>Bacteria</taxon>
        <taxon>Pseudomonadati</taxon>
        <taxon>Pseudomonadota</taxon>
        <taxon>Gammaproteobacteria</taxon>
        <taxon>Pseudomonadales</taxon>
        <taxon>Pseudomonadaceae</taxon>
        <taxon>Pseudomonas</taxon>
    </lineage>
</organism>
<evidence type="ECO:0000313" key="1">
    <source>
        <dbReference type="EMBL" id="QLJ12633.1"/>
    </source>
</evidence>
<dbReference type="EMBL" id="CP059052">
    <property type="protein sequence ID" value="QLJ12633.1"/>
    <property type="molecule type" value="Genomic_DNA"/>
</dbReference>
<gene>
    <name evidence="1" type="ORF">H0H12_19550</name>
</gene>
<protein>
    <submittedName>
        <fullName evidence="1">Uncharacterized protein</fullName>
    </submittedName>
</protein>